<dbReference type="EC" id="2.6.1.16" evidence="2"/>
<organism evidence="9 10">
    <name type="scientific">Clostridium perfringens</name>
    <dbReference type="NCBI Taxonomy" id="1502"/>
    <lineage>
        <taxon>Bacteria</taxon>
        <taxon>Bacillati</taxon>
        <taxon>Bacillota</taxon>
        <taxon>Clostridia</taxon>
        <taxon>Eubacteriales</taxon>
        <taxon>Clostridiaceae</taxon>
        <taxon>Clostridium</taxon>
    </lineage>
</organism>
<evidence type="ECO:0000259" key="8">
    <source>
        <dbReference type="PROSITE" id="PS51278"/>
    </source>
</evidence>
<evidence type="ECO:0000313" key="10">
    <source>
        <dbReference type="Proteomes" id="UP001292368"/>
    </source>
</evidence>
<dbReference type="Pfam" id="PF13522">
    <property type="entry name" value="GATase_6"/>
    <property type="match status" value="1"/>
</dbReference>
<accession>A0AAW9ITX4</accession>
<evidence type="ECO:0000313" key="9">
    <source>
        <dbReference type="EMBL" id="MDZ5010850.1"/>
    </source>
</evidence>
<dbReference type="GO" id="GO:0006002">
    <property type="term" value="P:fructose 6-phosphate metabolic process"/>
    <property type="evidence" value="ECO:0007669"/>
    <property type="project" value="TreeGrafter"/>
</dbReference>
<dbReference type="GO" id="GO:0006047">
    <property type="term" value="P:UDP-N-acetylglucosamine metabolic process"/>
    <property type="evidence" value="ECO:0007669"/>
    <property type="project" value="TreeGrafter"/>
</dbReference>
<dbReference type="GO" id="GO:0004360">
    <property type="term" value="F:glutamine-fructose-6-phosphate transaminase (isomerizing) activity"/>
    <property type="evidence" value="ECO:0007669"/>
    <property type="project" value="UniProtKB-EC"/>
</dbReference>
<keyword evidence="4 9" id="KW-0032">Aminotransferase</keyword>
<comment type="caution">
    <text evidence="9">The sequence shown here is derived from an EMBL/GenBank/DDBJ whole genome shotgun (WGS) entry which is preliminary data.</text>
</comment>
<evidence type="ECO:0000256" key="2">
    <source>
        <dbReference type="ARBA" id="ARBA00012916"/>
    </source>
</evidence>
<evidence type="ECO:0000256" key="6">
    <source>
        <dbReference type="ARBA" id="ARBA00022962"/>
    </source>
</evidence>
<dbReference type="InterPro" id="IPR029055">
    <property type="entry name" value="Ntn_hydrolases_N"/>
</dbReference>
<feature type="region of interest" description="Disordered" evidence="7">
    <location>
        <begin position="1"/>
        <end position="21"/>
    </location>
</feature>
<evidence type="ECO:0000256" key="4">
    <source>
        <dbReference type="ARBA" id="ARBA00022576"/>
    </source>
</evidence>
<dbReference type="PROSITE" id="PS51278">
    <property type="entry name" value="GATASE_TYPE_2"/>
    <property type="match status" value="1"/>
</dbReference>
<proteinExistence type="predicted"/>
<evidence type="ECO:0000256" key="5">
    <source>
        <dbReference type="ARBA" id="ARBA00022679"/>
    </source>
</evidence>
<keyword evidence="5" id="KW-0808">Transferase</keyword>
<dbReference type="PANTHER" id="PTHR10937:SF0">
    <property type="entry name" value="GLUTAMINE--FRUCTOSE-6-PHOSPHATE TRANSAMINASE (ISOMERIZING)"/>
    <property type="match status" value="1"/>
</dbReference>
<feature type="non-terminal residue" evidence="9">
    <location>
        <position position="1"/>
    </location>
</feature>
<dbReference type="GO" id="GO:0005829">
    <property type="term" value="C:cytosol"/>
    <property type="evidence" value="ECO:0007669"/>
    <property type="project" value="TreeGrafter"/>
</dbReference>
<evidence type="ECO:0000256" key="1">
    <source>
        <dbReference type="ARBA" id="ARBA00001031"/>
    </source>
</evidence>
<dbReference type="Gene3D" id="3.60.20.10">
    <property type="entry name" value="Glutamine Phosphoribosylpyrophosphate, subunit 1, domain 1"/>
    <property type="match status" value="1"/>
</dbReference>
<dbReference type="SUPFAM" id="SSF56235">
    <property type="entry name" value="N-terminal nucleophile aminohydrolases (Ntn hydrolases)"/>
    <property type="match status" value="1"/>
</dbReference>
<keyword evidence="6" id="KW-0315">Glutamine amidotransferase</keyword>
<sequence length="126" mass="14304">IGHTRWATHGEPSDINSHPHTNENVTISVVHNGIIENYMRLREWLKTKGYEFYSETDTEVIPNLIDYYYKGDLFEAVTKATTKMEGSYAIGVICKNEPDKLIAVRKDSPLIVGLGKEEFFIASDIP</sequence>
<reference evidence="9" key="1">
    <citation type="submission" date="2019-11" db="EMBL/GenBank/DDBJ databases">
        <title>Characterization of Clostridium perfringens isolates from swine manure treated agricultural soils.</title>
        <authorList>
            <person name="Wushke S.T."/>
        </authorList>
    </citation>
    <scope>NUCLEOTIDE SEQUENCE</scope>
    <source>
        <strain evidence="9">V2</strain>
    </source>
</reference>
<dbReference type="AlphaFoldDB" id="A0AAW9ITX4"/>
<name>A0AAW9ITX4_CLOPF</name>
<evidence type="ECO:0000256" key="3">
    <source>
        <dbReference type="ARBA" id="ARBA00016090"/>
    </source>
</evidence>
<dbReference type="InterPro" id="IPR017932">
    <property type="entry name" value="GATase_2_dom"/>
</dbReference>
<protein>
    <recommendedName>
        <fullName evidence="3">Glutamine--fructose-6-phosphate aminotransferase [isomerizing]</fullName>
        <ecNumber evidence="2">2.6.1.16</ecNumber>
    </recommendedName>
</protein>
<feature type="non-terminal residue" evidence="9">
    <location>
        <position position="126"/>
    </location>
</feature>
<gene>
    <name evidence="9" type="ORF">GNF77_18520</name>
</gene>
<comment type="catalytic activity">
    <reaction evidence="1">
        <text>D-fructose 6-phosphate + L-glutamine = D-glucosamine 6-phosphate + L-glutamate</text>
        <dbReference type="Rhea" id="RHEA:13237"/>
        <dbReference type="ChEBI" id="CHEBI:29985"/>
        <dbReference type="ChEBI" id="CHEBI:58359"/>
        <dbReference type="ChEBI" id="CHEBI:58725"/>
        <dbReference type="ChEBI" id="CHEBI:61527"/>
        <dbReference type="EC" id="2.6.1.16"/>
    </reaction>
</comment>
<dbReference type="PANTHER" id="PTHR10937">
    <property type="entry name" value="GLUCOSAMINE--FRUCTOSE-6-PHOSPHATE AMINOTRANSFERASE, ISOMERIZING"/>
    <property type="match status" value="1"/>
</dbReference>
<feature type="domain" description="Glutamine amidotransferase type-2" evidence="8">
    <location>
        <begin position="1"/>
        <end position="126"/>
    </location>
</feature>
<evidence type="ECO:0000256" key="7">
    <source>
        <dbReference type="SAM" id="MobiDB-lite"/>
    </source>
</evidence>
<dbReference type="Proteomes" id="UP001292368">
    <property type="component" value="Unassembled WGS sequence"/>
</dbReference>
<dbReference type="GO" id="GO:0006487">
    <property type="term" value="P:protein N-linked glycosylation"/>
    <property type="evidence" value="ECO:0007669"/>
    <property type="project" value="TreeGrafter"/>
</dbReference>
<dbReference type="EMBL" id="WNVM01000860">
    <property type="protein sequence ID" value="MDZ5010850.1"/>
    <property type="molecule type" value="Genomic_DNA"/>
</dbReference>